<evidence type="ECO:0000256" key="1">
    <source>
        <dbReference type="ARBA" id="ARBA00004141"/>
    </source>
</evidence>
<feature type="transmembrane region" description="Helical" evidence="4">
    <location>
        <begin position="224"/>
        <end position="244"/>
    </location>
</feature>
<dbReference type="Pfam" id="PF07690">
    <property type="entry name" value="MFS_1"/>
    <property type="match status" value="2"/>
</dbReference>
<dbReference type="GO" id="GO:0016020">
    <property type="term" value="C:membrane"/>
    <property type="evidence" value="ECO:0007669"/>
    <property type="project" value="UniProtKB-SubCell"/>
</dbReference>
<comment type="similarity">
    <text evidence="2">Belongs to the major facilitator superfamily. Monocarboxylate porter (TC 2.A.1.13) family.</text>
</comment>
<dbReference type="PANTHER" id="PTHR11360">
    <property type="entry name" value="MONOCARBOXYLATE TRANSPORTER"/>
    <property type="match status" value="1"/>
</dbReference>
<evidence type="ECO:0000313" key="6">
    <source>
        <dbReference type="Proteomes" id="UP001212152"/>
    </source>
</evidence>
<dbReference type="PANTHER" id="PTHR11360:SF315">
    <property type="entry name" value="TRANSPORTER MCH2-RELATED"/>
    <property type="match status" value="1"/>
</dbReference>
<evidence type="ECO:0008006" key="7">
    <source>
        <dbReference type="Google" id="ProtNLM"/>
    </source>
</evidence>
<dbReference type="SUPFAM" id="SSF103473">
    <property type="entry name" value="MFS general substrate transporter"/>
    <property type="match status" value="1"/>
</dbReference>
<feature type="transmembrane region" description="Helical" evidence="4">
    <location>
        <begin position="327"/>
        <end position="346"/>
    </location>
</feature>
<dbReference type="Gene3D" id="1.20.1250.20">
    <property type="entry name" value="MFS general substrate transporter like domains"/>
    <property type="match status" value="2"/>
</dbReference>
<comment type="caution">
    <text evidence="5">The sequence shown here is derived from an EMBL/GenBank/DDBJ whole genome shotgun (WGS) entry which is preliminary data.</text>
</comment>
<protein>
    <recommendedName>
        <fullName evidence="7">Major facilitator superfamily (MFS) profile domain-containing protein</fullName>
    </recommendedName>
</protein>
<feature type="transmembrane region" description="Helical" evidence="4">
    <location>
        <begin position="447"/>
        <end position="467"/>
    </location>
</feature>
<feature type="transmembrane region" description="Helical" evidence="4">
    <location>
        <begin position="256"/>
        <end position="280"/>
    </location>
</feature>
<comment type="subcellular location">
    <subcellularLocation>
        <location evidence="1">Membrane</location>
        <topology evidence="1">Multi-pass membrane protein</topology>
    </subcellularLocation>
</comment>
<accession>A0AAD5XT86</accession>
<feature type="region of interest" description="Disordered" evidence="3">
    <location>
        <begin position="1"/>
        <end position="38"/>
    </location>
</feature>
<feature type="transmembrane region" description="Helical" evidence="4">
    <location>
        <begin position="417"/>
        <end position="441"/>
    </location>
</feature>
<dbReference type="InterPro" id="IPR036259">
    <property type="entry name" value="MFS_trans_sf"/>
</dbReference>
<keyword evidence="4" id="KW-0812">Transmembrane</keyword>
<evidence type="ECO:0000313" key="5">
    <source>
        <dbReference type="EMBL" id="KAJ3183864.1"/>
    </source>
</evidence>
<organism evidence="5 6">
    <name type="scientific">Geranomyces variabilis</name>
    <dbReference type="NCBI Taxonomy" id="109894"/>
    <lineage>
        <taxon>Eukaryota</taxon>
        <taxon>Fungi</taxon>
        <taxon>Fungi incertae sedis</taxon>
        <taxon>Chytridiomycota</taxon>
        <taxon>Chytridiomycota incertae sedis</taxon>
        <taxon>Chytridiomycetes</taxon>
        <taxon>Spizellomycetales</taxon>
        <taxon>Powellomycetaceae</taxon>
        <taxon>Geranomyces</taxon>
    </lineage>
</organism>
<feature type="transmembrane region" description="Helical" evidence="4">
    <location>
        <begin position="169"/>
        <end position="186"/>
    </location>
</feature>
<dbReference type="EMBL" id="JADGJQ010000005">
    <property type="protein sequence ID" value="KAJ3183864.1"/>
    <property type="molecule type" value="Genomic_DNA"/>
</dbReference>
<feature type="transmembrane region" description="Helical" evidence="4">
    <location>
        <begin position="192"/>
        <end position="212"/>
    </location>
</feature>
<keyword evidence="4" id="KW-0472">Membrane</keyword>
<feature type="transmembrane region" description="Helical" evidence="4">
    <location>
        <begin position="358"/>
        <end position="377"/>
    </location>
</feature>
<dbReference type="InterPro" id="IPR011701">
    <property type="entry name" value="MFS"/>
</dbReference>
<keyword evidence="6" id="KW-1185">Reference proteome</keyword>
<dbReference type="Proteomes" id="UP001212152">
    <property type="component" value="Unassembled WGS sequence"/>
</dbReference>
<feature type="transmembrane region" description="Helical" evidence="4">
    <location>
        <begin position="135"/>
        <end position="157"/>
    </location>
</feature>
<dbReference type="AlphaFoldDB" id="A0AAD5XT86"/>
<feature type="compositionally biased region" description="Pro residues" evidence="3">
    <location>
        <begin position="75"/>
        <end position="87"/>
    </location>
</feature>
<gene>
    <name evidence="5" type="ORF">HDU87_005980</name>
</gene>
<proteinExistence type="inferred from homology"/>
<feature type="transmembrane region" description="Helical" evidence="4">
    <location>
        <begin position="96"/>
        <end position="115"/>
    </location>
</feature>
<dbReference type="InterPro" id="IPR050327">
    <property type="entry name" value="Proton-linked_MCT"/>
</dbReference>
<dbReference type="GO" id="GO:0022857">
    <property type="term" value="F:transmembrane transporter activity"/>
    <property type="evidence" value="ECO:0007669"/>
    <property type="project" value="InterPro"/>
</dbReference>
<evidence type="ECO:0000256" key="2">
    <source>
        <dbReference type="ARBA" id="ARBA00006727"/>
    </source>
</evidence>
<feature type="region of interest" description="Disordered" evidence="3">
    <location>
        <begin position="65"/>
        <end position="91"/>
    </location>
</feature>
<feature type="compositionally biased region" description="Low complexity" evidence="3">
    <location>
        <begin position="14"/>
        <end position="38"/>
    </location>
</feature>
<name>A0AAD5XT86_9FUNG</name>
<feature type="transmembrane region" description="Helical" evidence="4">
    <location>
        <begin position="383"/>
        <end position="405"/>
    </location>
</feature>
<evidence type="ECO:0000256" key="4">
    <source>
        <dbReference type="SAM" id="Phobius"/>
    </source>
</evidence>
<reference evidence="5" key="1">
    <citation type="submission" date="2020-05" db="EMBL/GenBank/DDBJ databases">
        <title>Phylogenomic resolution of chytrid fungi.</title>
        <authorList>
            <person name="Stajich J.E."/>
            <person name="Amses K."/>
            <person name="Simmons R."/>
            <person name="Seto K."/>
            <person name="Myers J."/>
            <person name="Bonds A."/>
            <person name="Quandt C.A."/>
            <person name="Barry K."/>
            <person name="Liu P."/>
            <person name="Grigoriev I."/>
            <person name="Longcore J.E."/>
            <person name="James T.Y."/>
        </authorList>
    </citation>
    <scope>NUCLEOTIDE SEQUENCE</scope>
    <source>
        <strain evidence="5">JEL0379</strain>
    </source>
</reference>
<evidence type="ECO:0000256" key="3">
    <source>
        <dbReference type="SAM" id="MobiDB-lite"/>
    </source>
</evidence>
<sequence>MPAGKQEVEAMADPTAATNASNASNANSSSVTAVAPAEAAAADVGIQGPLHSVLEVEDTGATQFDSAEAQKSSSSPPPPPPPSPPLQGHPQAPDGGYGWVVVFSGFLANAIVFGWNNVWGVVQKALHENDPSLSLSSLSFVGGVALGTIFLGGAPVAWMQARFGTRPPLVLGTLMMVAGLELASLATQTWQLALTLSVLWGLGSSIMFLGTVAVPSQWFSRKRALATGLASSGSGFGGLVFAPVAQKLIDEFGIPWTFRIFGFVTLVAGLTASITMKRLFVPPRPDKYTKRSSLLDREILAAPGFKWFLAFAFFDLCGYIVPFYFLPGATLVAAMSGINAVGRIFAGRLADHLGRINVLIINCFIGGLSCLVIWTVAKSFAVLLVFTLIYGVFSGAYWALCAPAVAEVVGLHKLPSALTLVFFTNVLPLIFSGPLASAIYTQMGSDSYVGSILFAGVAMCFGSSLLLGTKFAKNRRLLAKV</sequence>
<keyword evidence="4" id="KW-1133">Transmembrane helix</keyword>